<gene>
    <name evidence="1" type="ORF">CK203_033212</name>
</gene>
<sequence>MATLRSSLPSRLRQLLSGEAAMGPALRLGDSEPGSIGFGY</sequence>
<dbReference type="EMBL" id="QGNW01000687">
    <property type="protein sequence ID" value="RVW65608.1"/>
    <property type="molecule type" value="Genomic_DNA"/>
</dbReference>
<reference evidence="1 2" key="1">
    <citation type="journal article" date="2018" name="PLoS Genet.">
        <title>Population sequencing reveals clonal diversity and ancestral inbreeding in the grapevine cultivar Chardonnay.</title>
        <authorList>
            <person name="Roach M.J."/>
            <person name="Johnson D.L."/>
            <person name="Bohlmann J."/>
            <person name="van Vuuren H.J."/>
            <person name="Jones S.J."/>
            <person name="Pretorius I.S."/>
            <person name="Schmidt S.A."/>
            <person name="Borneman A.R."/>
        </authorList>
    </citation>
    <scope>NUCLEOTIDE SEQUENCE [LARGE SCALE GENOMIC DNA]</scope>
    <source>
        <strain evidence="2">cv. Chardonnay</strain>
        <tissue evidence="1">Leaf</tissue>
    </source>
</reference>
<protein>
    <submittedName>
        <fullName evidence="1">Uncharacterized protein</fullName>
    </submittedName>
</protein>
<organism evidence="1 2">
    <name type="scientific">Vitis vinifera</name>
    <name type="common">Grape</name>
    <dbReference type="NCBI Taxonomy" id="29760"/>
    <lineage>
        <taxon>Eukaryota</taxon>
        <taxon>Viridiplantae</taxon>
        <taxon>Streptophyta</taxon>
        <taxon>Embryophyta</taxon>
        <taxon>Tracheophyta</taxon>
        <taxon>Spermatophyta</taxon>
        <taxon>Magnoliopsida</taxon>
        <taxon>eudicotyledons</taxon>
        <taxon>Gunneridae</taxon>
        <taxon>Pentapetalae</taxon>
        <taxon>rosids</taxon>
        <taxon>Vitales</taxon>
        <taxon>Vitaceae</taxon>
        <taxon>Viteae</taxon>
        <taxon>Vitis</taxon>
    </lineage>
</organism>
<evidence type="ECO:0000313" key="2">
    <source>
        <dbReference type="Proteomes" id="UP000288805"/>
    </source>
</evidence>
<comment type="caution">
    <text evidence="1">The sequence shown here is derived from an EMBL/GenBank/DDBJ whole genome shotgun (WGS) entry which is preliminary data.</text>
</comment>
<dbReference type="AlphaFoldDB" id="A0A438G0B0"/>
<evidence type="ECO:0000313" key="1">
    <source>
        <dbReference type="EMBL" id="RVW65608.1"/>
    </source>
</evidence>
<name>A0A438G0B0_VITVI</name>
<dbReference type="Proteomes" id="UP000288805">
    <property type="component" value="Unassembled WGS sequence"/>
</dbReference>
<accession>A0A438G0B0</accession>
<proteinExistence type="predicted"/>